<dbReference type="Proteomes" id="UP000053617">
    <property type="component" value="Unassembled WGS sequence"/>
</dbReference>
<comment type="similarity">
    <text evidence="1">Belongs to the short-chain dehydrogenases/reductases (SDR) family.</text>
</comment>
<keyword evidence="2" id="KW-0521">NADP</keyword>
<sequence>MPGVIQFLRGQFSTPPMPQVDLTGRTILITGANSGLGLDAAKLLAQLNCGTVVLACRSIAKGESAREIVQSVSSSKGQKPTVVVVELDLTSFSSVLAFSERCKELPRLDGAILNAGVYLSEFTLAEGYEATITVNVISTFLLATLLVPTLRRSAKNYDITPTIAVVGSAVHFWANDKDLTGPAEGRILKSLSDPKTADMKGRYFLSKLPAMLLVKYLASVLEKSAQEDPNGKPLVVINYVAPGLCATNLFRTHTETSTKVLVKVMGRPSEYGARTLVHAGTAGKETHGQYLSECEVKKYSAFVKSAEGDRTAKTLWNELSAVYEDVNPGCTKEL</sequence>
<dbReference type="GO" id="GO:0016491">
    <property type="term" value="F:oxidoreductase activity"/>
    <property type="evidence" value="ECO:0007669"/>
    <property type="project" value="UniProtKB-KW"/>
</dbReference>
<dbReference type="Pfam" id="PF00106">
    <property type="entry name" value="adh_short"/>
    <property type="match status" value="1"/>
</dbReference>
<dbReference type="AlphaFoldDB" id="A0A0D2J428"/>
<evidence type="ECO:0000313" key="5">
    <source>
        <dbReference type="Proteomes" id="UP000053617"/>
    </source>
</evidence>
<dbReference type="RefSeq" id="XP_013270891.1">
    <property type="nucleotide sequence ID" value="XM_013415437.1"/>
</dbReference>
<dbReference type="SUPFAM" id="SSF51735">
    <property type="entry name" value="NAD(P)-binding Rossmann-fold domains"/>
    <property type="match status" value="1"/>
</dbReference>
<dbReference type="GeneID" id="25295379"/>
<name>A0A0D2J428_9EURO</name>
<dbReference type="VEuPathDB" id="FungiDB:Z518_07308"/>
<organism evidence="4 5">
    <name type="scientific">Rhinocladiella mackenziei CBS 650.93</name>
    <dbReference type="NCBI Taxonomy" id="1442369"/>
    <lineage>
        <taxon>Eukaryota</taxon>
        <taxon>Fungi</taxon>
        <taxon>Dikarya</taxon>
        <taxon>Ascomycota</taxon>
        <taxon>Pezizomycotina</taxon>
        <taxon>Eurotiomycetes</taxon>
        <taxon>Chaetothyriomycetidae</taxon>
        <taxon>Chaetothyriales</taxon>
        <taxon>Herpotrichiellaceae</taxon>
        <taxon>Rhinocladiella</taxon>
    </lineage>
</organism>
<dbReference type="OrthoDB" id="542013at2759"/>
<dbReference type="Gene3D" id="3.40.50.720">
    <property type="entry name" value="NAD(P)-binding Rossmann-like Domain"/>
    <property type="match status" value="1"/>
</dbReference>
<reference evidence="4 5" key="1">
    <citation type="submission" date="2015-01" db="EMBL/GenBank/DDBJ databases">
        <title>The Genome Sequence of Rhinocladiella mackenzie CBS 650.93.</title>
        <authorList>
            <consortium name="The Broad Institute Genomics Platform"/>
            <person name="Cuomo C."/>
            <person name="de Hoog S."/>
            <person name="Gorbushina A."/>
            <person name="Stielow B."/>
            <person name="Teixiera M."/>
            <person name="Abouelleil A."/>
            <person name="Chapman S.B."/>
            <person name="Priest M."/>
            <person name="Young S.K."/>
            <person name="Wortman J."/>
            <person name="Nusbaum C."/>
            <person name="Birren B."/>
        </authorList>
    </citation>
    <scope>NUCLEOTIDE SEQUENCE [LARGE SCALE GENOMIC DNA]</scope>
    <source>
        <strain evidence="4 5">CBS 650.93</strain>
    </source>
</reference>
<dbReference type="HOGENOM" id="CLU_010194_44_4_1"/>
<proteinExistence type="inferred from homology"/>
<evidence type="ECO:0000256" key="1">
    <source>
        <dbReference type="ARBA" id="ARBA00006484"/>
    </source>
</evidence>
<dbReference type="PANTHER" id="PTHR24320:SF252">
    <property type="entry name" value="DEHYDROGENASE_REDUCTASE FAMILY PROTEIN, PUTATIVE (AFU_ORTHOLOGUE AFUA_3G08550)-RELATED"/>
    <property type="match status" value="1"/>
</dbReference>
<protein>
    <recommendedName>
        <fullName evidence="6">Short-chain dehydrogenase/reductase family protein</fullName>
    </recommendedName>
</protein>
<keyword evidence="3" id="KW-0560">Oxidoreductase</keyword>
<accession>A0A0D2J428</accession>
<evidence type="ECO:0000256" key="3">
    <source>
        <dbReference type="ARBA" id="ARBA00023002"/>
    </source>
</evidence>
<evidence type="ECO:0000256" key="2">
    <source>
        <dbReference type="ARBA" id="ARBA00022857"/>
    </source>
</evidence>
<dbReference type="EMBL" id="KN847479">
    <property type="protein sequence ID" value="KIX03755.1"/>
    <property type="molecule type" value="Genomic_DNA"/>
</dbReference>
<dbReference type="PANTHER" id="PTHR24320">
    <property type="entry name" value="RETINOL DEHYDROGENASE"/>
    <property type="match status" value="1"/>
</dbReference>
<evidence type="ECO:0000313" key="4">
    <source>
        <dbReference type="EMBL" id="KIX03755.1"/>
    </source>
</evidence>
<dbReference type="PRINTS" id="PR00081">
    <property type="entry name" value="GDHRDH"/>
</dbReference>
<evidence type="ECO:0008006" key="6">
    <source>
        <dbReference type="Google" id="ProtNLM"/>
    </source>
</evidence>
<dbReference type="STRING" id="1442369.A0A0D2J428"/>
<dbReference type="InterPro" id="IPR002347">
    <property type="entry name" value="SDR_fam"/>
</dbReference>
<dbReference type="InterPro" id="IPR036291">
    <property type="entry name" value="NAD(P)-bd_dom_sf"/>
</dbReference>
<gene>
    <name evidence="4" type="ORF">Z518_07308</name>
</gene>
<keyword evidence="5" id="KW-1185">Reference proteome</keyword>